<sequence length="165" mass="18950">LGIDDDPLSTGVVLYRLKRRGGSLAEPPRRPRRGAIRVDIPRYVLRGQGKDEHFEFEVKMSVEDETWTVFRRYSRFRELRKRLSSKYPQLAALEFPPKKIFGNKDERVAAERRNQLEGYLRSVFAVMSTPSDDAELACPVSKRSVCELSPFFKKGVFESGRHGTG</sequence>
<dbReference type="PROSITE" id="PS50195">
    <property type="entry name" value="PX"/>
    <property type="match status" value="1"/>
</dbReference>
<organism evidence="2 3">
    <name type="scientific">Hippocampus comes</name>
    <name type="common">Tiger tail seahorse</name>
    <dbReference type="NCBI Taxonomy" id="109280"/>
    <lineage>
        <taxon>Eukaryota</taxon>
        <taxon>Metazoa</taxon>
        <taxon>Chordata</taxon>
        <taxon>Craniata</taxon>
        <taxon>Vertebrata</taxon>
        <taxon>Euteleostomi</taxon>
        <taxon>Actinopterygii</taxon>
        <taxon>Neopterygii</taxon>
        <taxon>Teleostei</taxon>
        <taxon>Neoteleostei</taxon>
        <taxon>Acanthomorphata</taxon>
        <taxon>Syngnathiaria</taxon>
        <taxon>Syngnathiformes</taxon>
        <taxon>Syngnathoidei</taxon>
        <taxon>Syngnathidae</taxon>
        <taxon>Hippocampus</taxon>
    </lineage>
</organism>
<keyword evidence="3" id="KW-1185">Reference proteome</keyword>
<dbReference type="Pfam" id="PF00787">
    <property type="entry name" value="PX"/>
    <property type="match status" value="1"/>
</dbReference>
<dbReference type="SMART" id="SM00312">
    <property type="entry name" value="PX"/>
    <property type="match status" value="1"/>
</dbReference>
<evidence type="ECO:0000313" key="3">
    <source>
        <dbReference type="Proteomes" id="UP000264820"/>
    </source>
</evidence>
<dbReference type="PANTHER" id="PTHR47194:SF3">
    <property type="entry name" value="SORTING NEXIN 29"/>
    <property type="match status" value="1"/>
</dbReference>
<dbReference type="InterPro" id="IPR001683">
    <property type="entry name" value="PX_dom"/>
</dbReference>
<reference evidence="2" key="1">
    <citation type="submission" date="2025-08" db="UniProtKB">
        <authorList>
            <consortium name="Ensembl"/>
        </authorList>
    </citation>
    <scope>IDENTIFICATION</scope>
</reference>
<dbReference type="AlphaFoldDB" id="A0A3Q2XT20"/>
<dbReference type="Gene3D" id="3.30.1520.10">
    <property type="entry name" value="Phox-like domain"/>
    <property type="match status" value="1"/>
</dbReference>
<dbReference type="InterPro" id="IPR036871">
    <property type="entry name" value="PX_dom_sf"/>
</dbReference>
<evidence type="ECO:0000313" key="2">
    <source>
        <dbReference type="Ensembl" id="ENSHCOP00000008063.1"/>
    </source>
</evidence>
<evidence type="ECO:0000259" key="1">
    <source>
        <dbReference type="PROSITE" id="PS50195"/>
    </source>
</evidence>
<dbReference type="SUPFAM" id="SSF64268">
    <property type="entry name" value="PX domain"/>
    <property type="match status" value="1"/>
</dbReference>
<dbReference type="STRING" id="109280.ENSHCOP00000008063"/>
<feature type="domain" description="PX" evidence="1">
    <location>
        <begin position="34"/>
        <end position="165"/>
    </location>
</feature>
<dbReference type="Ensembl" id="ENSHCOT00000000932.1">
    <property type="protein sequence ID" value="ENSHCOP00000008063.1"/>
    <property type="gene ID" value="ENSHCOG00000010237.1"/>
</dbReference>
<accession>A0A3Q2XT20</accession>
<dbReference type="GO" id="GO:0035091">
    <property type="term" value="F:phosphatidylinositol binding"/>
    <property type="evidence" value="ECO:0007669"/>
    <property type="project" value="InterPro"/>
</dbReference>
<proteinExistence type="predicted"/>
<reference evidence="2" key="2">
    <citation type="submission" date="2025-09" db="UniProtKB">
        <authorList>
            <consortium name="Ensembl"/>
        </authorList>
    </citation>
    <scope>IDENTIFICATION</scope>
</reference>
<dbReference type="OMA" id="VAERRCH"/>
<dbReference type="GeneTree" id="ENSGT00940000162838"/>
<name>A0A3Q2XT20_HIPCM</name>
<dbReference type="PANTHER" id="PTHR47194">
    <property type="entry name" value="SORTING NEXIN-29-RELATED"/>
    <property type="match status" value="1"/>
</dbReference>
<protein>
    <recommendedName>
        <fullName evidence="1">PX domain-containing protein</fullName>
    </recommendedName>
</protein>
<dbReference type="Proteomes" id="UP000264820">
    <property type="component" value="Unplaced"/>
</dbReference>